<dbReference type="InterPro" id="IPR013320">
    <property type="entry name" value="ConA-like_dom_sf"/>
</dbReference>
<feature type="domain" description="CBM6" evidence="2">
    <location>
        <begin position="439"/>
        <end position="571"/>
    </location>
</feature>
<dbReference type="SUPFAM" id="SSF49785">
    <property type="entry name" value="Galactose-binding domain-like"/>
    <property type="match status" value="3"/>
</dbReference>
<dbReference type="RefSeq" id="WP_326071362.1">
    <property type="nucleotide sequence ID" value="NZ_JARLKY010000016.1"/>
</dbReference>
<dbReference type="Pfam" id="PF00722">
    <property type="entry name" value="Glyco_hydro_16"/>
    <property type="match status" value="1"/>
</dbReference>
<feature type="domain" description="GH16" evidence="3">
    <location>
        <begin position="32"/>
        <end position="279"/>
    </location>
</feature>
<dbReference type="Gene3D" id="2.60.120.200">
    <property type="match status" value="1"/>
</dbReference>
<organism evidence="4 5">
    <name type="scientific">Paenibacillus alba</name>
    <dbReference type="NCBI Taxonomy" id="1197127"/>
    <lineage>
        <taxon>Bacteria</taxon>
        <taxon>Bacillati</taxon>
        <taxon>Bacillota</taxon>
        <taxon>Bacilli</taxon>
        <taxon>Bacillales</taxon>
        <taxon>Paenibacillaceae</taxon>
        <taxon>Paenibacillus</taxon>
    </lineage>
</organism>
<dbReference type="Proteomes" id="UP001338137">
    <property type="component" value="Unassembled WGS sequence"/>
</dbReference>
<comment type="caution">
    <text evidence="4">The sequence shown here is derived from an EMBL/GenBank/DDBJ whole genome shotgun (WGS) entry which is preliminary data.</text>
</comment>
<dbReference type="PROSITE" id="PS51175">
    <property type="entry name" value="CBM6"/>
    <property type="match status" value="2"/>
</dbReference>
<dbReference type="PROSITE" id="PS51762">
    <property type="entry name" value="GH16_2"/>
    <property type="match status" value="1"/>
</dbReference>
<feature type="domain" description="CBM6" evidence="2">
    <location>
        <begin position="573"/>
        <end position="705"/>
    </location>
</feature>
<evidence type="ECO:0000313" key="5">
    <source>
        <dbReference type="Proteomes" id="UP001338137"/>
    </source>
</evidence>
<evidence type="ECO:0000313" key="4">
    <source>
        <dbReference type="EMBL" id="MEC0227019.1"/>
    </source>
</evidence>
<keyword evidence="1" id="KW-0732">Signal</keyword>
<proteinExistence type="predicted"/>
<protein>
    <submittedName>
        <fullName evidence="4">Family 16 glycosylhydrolase</fullName>
    </submittedName>
</protein>
<evidence type="ECO:0000256" key="1">
    <source>
        <dbReference type="SAM" id="SignalP"/>
    </source>
</evidence>
<evidence type="ECO:0000259" key="3">
    <source>
        <dbReference type="PROSITE" id="PS51762"/>
    </source>
</evidence>
<dbReference type="SUPFAM" id="SSF49899">
    <property type="entry name" value="Concanavalin A-like lectins/glucanases"/>
    <property type="match status" value="1"/>
</dbReference>
<name>A0ABU6G2L9_9BACL</name>
<gene>
    <name evidence="4" type="ORF">P4I72_07780</name>
</gene>
<dbReference type="InterPro" id="IPR000757">
    <property type="entry name" value="Beta-glucanase-like"/>
</dbReference>
<dbReference type="EMBL" id="JARLKY010000016">
    <property type="protein sequence ID" value="MEC0227019.1"/>
    <property type="molecule type" value="Genomic_DNA"/>
</dbReference>
<dbReference type="Gene3D" id="2.60.120.260">
    <property type="entry name" value="Galactose-binding domain-like"/>
    <property type="match status" value="3"/>
</dbReference>
<evidence type="ECO:0000259" key="2">
    <source>
        <dbReference type="PROSITE" id="PS51175"/>
    </source>
</evidence>
<reference evidence="4 5" key="1">
    <citation type="submission" date="2023-03" db="EMBL/GenBank/DDBJ databases">
        <title>Bacillus Genome Sequencing.</title>
        <authorList>
            <person name="Dunlap C."/>
        </authorList>
    </citation>
    <scope>NUCLEOTIDE SEQUENCE [LARGE SCALE GENOMIC DNA]</scope>
    <source>
        <strain evidence="4 5">BD-533</strain>
    </source>
</reference>
<feature type="signal peptide" evidence="1">
    <location>
        <begin position="1"/>
        <end position="35"/>
    </location>
</feature>
<dbReference type="InterPro" id="IPR008979">
    <property type="entry name" value="Galactose-bd-like_sf"/>
</dbReference>
<dbReference type="InterPro" id="IPR005084">
    <property type="entry name" value="CBM6"/>
</dbReference>
<sequence length="709" mass="76785">MKLLPKWFKPKRMMLPALLLATAAIPALSPTPASADVPNPNGGYTLYYADEFTENAINENDWMYRDAGPYSKGYNKKENVRESEGVLHIDMKKEQINGQWYYTGGGIVTKKVFGYGYYETKAKLFNATTGLHPAFWSMGLSNHLTSNNITALSAEIAAGNLPYYNQVTEIDGFEANSADPTLNIGTVTHIPGFAGPRKGFNVQTPDSWHVYGYDWSPTAIKFYVDGTLVHMIDLATTPQPFSPANFWLTALVGDTVADDSKLPGDTQFDYFRYYTKNYSGANMIGNAAMEYTPKDTTRGYTDQDTPSWIETGDKTASFMTTQDAHSGVRSLKHASSSSYQVTTKQNLNGIANGTYQLSAWVKSSGGQAQARMSVSNYGGTEQYVDIPAASTWTQVTLDNVQVTNGQATVAFTSNADSTQWLFVDDVSFSDVLTPPEKEFVHEAEILPTTVSTGDTQANYKDSITGASFNGLASNGIGDFVEYTVNVPQPGTYTVYARNRVAPSKGTYQLSVNGTNLGSTVDQYATTAGFTESKIGTVTFGTTGSQAFRFTVTGKNAASSSYALAYDSIKLVKNDYEFESLPVSVSTGDSQSNYTDTAAGVTFNNLTSNAIGDYVDYTLNVLQPGTYTVYVRSRVAANKGIYQLSVNGTNLGSPIDQYAAASGYAGRSLGTVTFSAAGNHTFRFTVAGKNAASSRYDLGFDNISLVKNKK</sequence>
<keyword evidence="5" id="KW-1185">Reference proteome</keyword>
<dbReference type="CDD" id="cd00413">
    <property type="entry name" value="Glyco_hydrolase_16"/>
    <property type="match status" value="1"/>
</dbReference>
<feature type="chain" id="PRO_5046275867" evidence="1">
    <location>
        <begin position="36"/>
        <end position="709"/>
    </location>
</feature>
<accession>A0ABU6G2L9</accession>